<dbReference type="Proteomes" id="UP000008237">
    <property type="component" value="Unassembled WGS sequence"/>
</dbReference>
<evidence type="ECO:0008006" key="3">
    <source>
        <dbReference type="Google" id="ProtNLM"/>
    </source>
</evidence>
<dbReference type="EMBL" id="GL452660">
    <property type="protein sequence ID" value="EFN77030.1"/>
    <property type="molecule type" value="Genomic_DNA"/>
</dbReference>
<accession>E2C4X2</accession>
<protein>
    <recommendedName>
        <fullName evidence="3">Histone-lysine N-methyltransferase SETMAR</fullName>
    </recommendedName>
</protein>
<evidence type="ECO:0000313" key="2">
    <source>
        <dbReference type="Proteomes" id="UP000008237"/>
    </source>
</evidence>
<gene>
    <name evidence="1" type="ORF">EAI_13282</name>
</gene>
<feature type="non-terminal residue" evidence="1">
    <location>
        <position position="1"/>
    </location>
</feature>
<dbReference type="InterPro" id="IPR036397">
    <property type="entry name" value="RNaseH_sf"/>
</dbReference>
<reference evidence="1 2" key="1">
    <citation type="journal article" date="2010" name="Science">
        <title>Genomic comparison of the ants Camponotus floridanus and Harpegnathos saltator.</title>
        <authorList>
            <person name="Bonasio R."/>
            <person name="Zhang G."/>
            <person name="Ye C."/>
            <person name="Mutti N.S."/>
            <person name="Fang X."/>
            <person name="Qin N."/>
            <person name="Donahue G."/>
            <person name="Yang P."/>
            <person name="Li Q."/>
            <person name="Li C."/>
            <person name="Zhang P."/>
            <person name="Huang Z."/>
            <person name="Berger S.L."/>
            <person name="Reinberg D."/>
            <person name="Wang J."/>
            <person name="Liebig J."/>
        </authorList>
    </citation>
    <scope>NUCLEOTIDE SEQUENCE [LARGE SCALE GENOMIC DNA]</scope>
    <source>
        <strain evidence="1 2">R22 G/1</strain>
    </source>
</reference>
<keyword evidence="2" id="KW-1185">Reference proteome</keyword>
<evidence type="ECO:0000313" key="1">
    <source>
        <dbReference type="EMBL" id="EFN77030.1"/>
    </source>
</evidence>
<feature type="non-terminal residue" evidence="1">
    <location>
        <position position="31"/>
    </location>
</feature>
<name>E2C4X2_HARSA</name>
<dbReference type="Gene3D" id="3.30.420.10">
    <property type="entry name" value="Ribonuclease H-like superfamily/Ribonuclease H"/>
    <property type="match status" value="1"/>
</dbReference>
<dbReference type="AlphaFoldDB" id="E2C4X2"/>
<organism evidence="2">
    <name type="scientific">Harpegnathos saltator</name>
    <name type="common">Jerdon's jumping ant</name>
    <dbReference type="NCBI Taxonomy" id="610380"/>
    <lineage>
        <taxon>Eukaryota</taxon>
        <taxon>Metazoa</taxon>
        <taxon>Ecdysozoa</taxon>
        <taxon>Arthropoda</taxon>
        <taxon>Hexapoda</taxon>
        <taxon>Insecta</taxon>
        <taxon>Pterygota</taxon>
        <taxon>Neoptera</taxon>
        <taxon>Endopterygota</taxon>
        <taxon>Hymenoptera</taxon>
        <taxon>Apocrita</taxon>
        <taxon>Aculeata</taxon>
        <taxon>Formicoidea</taxon>
        <taxon>Formicidae</taxon>
        <taxon>Ponerinae</taxon>
        <taxon>Ponerini</taxon>
        <taxon>Harpegnathos</taxon>
    </lineage>
</organism>
<dbReference type="GO" id="GO:0003676">
    <property type="term" value="F:nucleic acid binding"/>
    <property type="evidence" value="ECO:0007669"/>
    <property type="project" value="InterPro"/>
</dbReference>
<proteinExistence type="predicted"/>
<sequence length="31" mass="3703">FQLVPHLSHSPDLVLSDYYLFPKMKKWLSGR</sequence>
<dbReference type="InParanoid" id="E2C4X2"/>